<dbReference type="OrthoDB" id="107347at2"/>
<evidence type="ECO:0000256" key="2">
    <source>
        <dbReference type="SAM" id="SignalP"/>
    </source>
</evidence>
<proteinExistence type="predicted"/>
<keyword evidence="2" id="KW-0732">Signal</keyword>
<evidence type="ECO:0000313" key="5">
    <source>
        <dbReference type="Proteomes" id="UP000466966"/>
    </source>
</evidence>
<dbReference type="PROSITE" id="PS50175">
    <property type="entry name" value="ASP_PROT_RETROV"/>
    <property type="match status" value="1"/>
</dbReference>
<evidence type="ECO:0000313" key="4">
    <source>
        <dbReference type="EMBL" id="MXO73459.1"/>
    </source>
</evidence>
<dbReference type="InterPro" id="IPR021109">
    <property type="entry name" value="Peptidase_aspartic_dom_sf"/>
</dbReference>
<accession>A0A844Z0X6</accession>
<evidence type="ECO:0000259" key="3">
    <source>
        <dbReference type="PROSITE" id="PS50175"/>
    </source>
</evidence>
<protein>
    <recommendedName>
        <fullName evidence="3">Peptidase A2 domain-containing protein</fullName>
    </recommendedName>
</protein>
<dbReference type="Pfam" id="PF13650">
    <property type="entry name" value="Asp_protease_2"/>
    <property type="match status" value="1"/>
</dbReference>
<evidence type="ECO:0000256" key="1">
    <source>
        <dbReference type="ARBA" id="ARBA00022801"/>
    </source>
</evidence>
<dbReference type="PROSITE" id="PS00141">
    <property type="entry name" value="ASP_PROTEASE"/>
    <property type="match status" value="1"/>
</dbReference>
<gene>
    <name evidence="4" type="ORF">GRI99_17720</name>
</gene>
<dbReference type="Pfam" id="PF13975">
    <property type="entry name" value="gag-asp_proteas"/>
    <property type="match status" value="1"/>
</dbReference>
<dbReference type="InterPro" id="IPR034122">
    <property type="entry name" value="Retropepsin-like_bacterial"/>
</dbReference>
<dbReference type="GO" id="GO:0006508">
    <property type="term" value="P:proteolysis"/>
    <property type="evidence" value="ECO:0007669"/>
    <property type="project" value="InterPro"/>
</dbReference>
<dbReference type="SUPFAM" id="SSF50630">
    <property type="entry name" value="Acid proteases"/>
    <property type="match status" value="2"/>
</dbReference>
<dbReference type="GO" id="GO:0004190">
    <property type="term" value="F:aspartic-type endopeptidase activity"/>
    <property type="evidence" value="ECO:0007669"/>
    <property type="project" value="InterPro"/>
</dbReference>
<dbReference type="CDD" id="cd05483">
    <property type="entry name" value="retropepsin_like_bacteria"/>
    <property type="match status" value="1"/>
</dbReference>
<dbReference type="InterPro" id="IPR001969">
    <property type="entry name" value="Aspartic_peptidase_AS"/>
</dbReference>
<feature type="chain" id="PRO_5032985342" description="Peptidase A2 domain-containing protein" evidence="2">
    <location>
        <begin position="20"/>
        <end position="331"/>
    </location>
</feature>
<dbReference type="InterPro" id="IPR001995">
    <property type="entry name" value="Peptidase_A2_cat"/>
</dbReference>
<name>A0A844Z0X6_9SPHN</name>
<feature type="signal peptide" evidence="2">
    <location>
        <begin position="1"/>
        <end position="19"/>
    </location>
</feature>
<dbReference type="Proteomes" id="UP000466966">
    <property type="component" value="Unassembled WGS sequence"/>
</dbReference>
<dbReference type="EMBL" id="WTYV01000010">
    <property type="protein sequence ID" value="MXO73459.1"/>
    <property type="molecule type" value="Genomic_DNA"/>
</dbReference>
<dbReference type="AlphaFoldDB" id="A0A844Z0X6"/>
<dbReference type="Gene3D" id="2.40.70.10">
    <property type="entry name" value="Acid Proteases"/>
    <property type="match status" value="2"/>
</dbReference>
<reference evidence="4 5" key="1">
    <citation type="submission" date="2019-12" db="EMBL/GenBank/DDBJ databases">
        <title>Genomic-based taxomic classification of the family Erythrobacteraceae.</title>
        <authorList>
            <person name="Xu L."/>
        </authorList>
    </citation>
    <scope>NUCLEOTIDE SEQUENCE [LARGE SCALE GENOMIC DNA]</scope>
    <source>
        <strain evidence="4 5">M0322</strain>
    </source>
</reference>
<sequence length="331" mass="35306">MDWRTFAAALSLAALPAGAAANTQVANLPGEGAPVAAAAPAATTDLAQTLAQTLAMQVDAYRRMTVAVQLNGQGPFRFMVDTGAQATVLSHALADHLQLTERSTATLVGMASTRQVQTAQIAEIAFGDHSAFDARAALVDGENIGGADGILGLDSLQDRRVLLDFENREMHIAHSSERASTRGFDIVVRARARNGQLIIASAMIDGIRTAVVVDTGAQGSIGNEALQNRLRRARQNTETEMTDINGVQTTGMMRSIRSLDFGRAQINNLMITFTPSPTFAALELDDEPALILGMNELHLFERVAIDFPSRRVLFDLPPGASLPTAVDFGRL</sequence>
<feature type="domain" description="Peptidase A2" evidence="3">
    <location>
        <begin position="76"/>
        <end position="155"/>
    </location>
</feature>
<keyword evidence="1" id="KW-0378">Hydrolase</keyword>
<dbReference type="RefSeq" id="WP_160773391.1">
    <property type="nucleotide sequence ID" value="NZ_WTYV01000010.1"/>
</dbReference>
<comment type="caution">
    <text evidence="4">The sequence shown here is derived from an EMBL/GenBank/DDBJ whole genome shotgun (WGS) entry which is preliminary data.</text>
</comment>
<keyword evidence="5" id="KW-1185">Reference proteome</keyword>
<organism evidence="4 5">
    <name type="scientific">Alteraurantiacibacter buctensis</name>
    <dbReference type="NCBI Taxonomy" id="1503981"/>
    <lineage>
        <taxon>Bacteria</taxon>
        <taxon>Pseudomonadati</taxon>
        <taxon>Pseudomonadota</taxon>
        <taxon>Alphaproteobacteria</taxon>
        <taxon>Sphingomonadales</taxon>
        <taxon>Erythrobacteraceae</taxon>
        <taxon>Alteraurantiacibacter</taxon>
    </lineage>
</organism>